<dbReference type="InterPro" id="IPR045584">
    <property type="entry name" value="Pilin-like"/>
</dbReference>
<dbReference type="Proteomes" id="UP001209682">
    <property type="component" value="Unassembled WGS sequence"/>
</dbReference>
<name>A0ABT3NFD5_9GAMM</name>
<sequence length="332" mass="35909">MKTFKQAGFTLIELMIAITLGLILVAVAIQMLVSGQQNYRIQSSAASLQDSGLFGINYVTKNIRLANHGNASIINDESLYGGIVLSNQTSSTATPPADGNLKGLKIGTALLTGNNLVSASVNNDSAFSTFPKSDQLVIMYQAPMDTFTCDGKKVRGPVKIRETKETGEISITYAKGWYVIERYYINKASGKDEANLNCSSSMFIADGETVPQTYESQTINAVNTLTANYVANAGEIIAKNIEYMRVQLVVRNTNGTTRTLGVNDYKAITTLPRPAVIGVNLGWLVRSSEKVAMAEKTEFKVLDQTITAAKDGYLRQVYTTTIAIRNGGLGDI</sequence>
<dbReference type="SUPFAM" id="SSF54523">
    <property type="entry name" value="Pili subunits"/>
    <property type="match status" value="1"/>
</dbReference>
<evidence type="ECO:0000313" key="2">
    <source>
        <dbReference type="EMBL" id="MCW8038268.1"/>
    </source>
</evidence>
<evidence type="ECO:0000313" key="3">
    <source>
        <dbReference type="Proteomes" id="UP001209682"/>
    </source>
</evidence>
<organism evidence="2 3">
    <name type="scientific">Acinetobacter entericus</name>
    <dbReference type="NCBI Taxonomy" id="2989714"/>
    <lineage>
        <taxon>Bacteria</taxon>
        <taxon>Pseudomonadati</taxon>
        <taxon>Pseudomonadota</taxon>
        <taxon>Gammaproteobacteria</taxon>
        <taxon>Moraxellales</taxon>
        <taxon>Moraxellaceae</taxon>
        <taxon>Acinetobacter</taxon>
    </lineage>
</organism>
<dbReference type="PROSITE" id="PS00409">
    <property type="entry name" value="PROKAR_NTER_METHYL"/>
    <property type="match status" value="1"/>
</dbReference>
<keyword evidence="1" id="KW-1133">Transmembrane helix</keyword>
<dbReference type="NCBIfam" id="TIGR02532">
    <property type="entry name" value="IV_pilin_GFxxxE"/>
    <property type="match status" value="1"/>
</dbReference>
<dbReference type="EMBL" id="JAPEQW010000003">
    <property type="protein sequence ID" value="MCW8038268.1"/>
    <property type="molecule type" value="Genomic_DNA"/>
</dbReference>
<dbReference type="InterPro" id="IPR032092">
    <property type="entry name" value="PilW"/>
</dbReference>
<proteinExistence type="predicted"/>
<gene>
    <name evidence="2" type="ORF">OKC24_03605</name>
</gene>
<dbReference type="Pfam" id="PF16074">
    <property type="entry name" value="PilW"/>
    <property type="match status" value="1"/>
</dbReference>
<feature type="transmembrane region" description="Helical" evidence="1">
    <location>
        <begin position="12"/>
        <end position="33"/>
    </location>
</feature>
<protein>
    <submittedName>
        <fullName evidence="2">PilW family protein</fullName>
    </submittedName>
</protein>
<dbReference type="Pfam" id="PF07963">
    <property type="entry name" value="N_methyl"/>
    <property type="match status" value="1"/>
</dbReference>
<evidence type="ECO:0000256" key="1">
    <source>
        <dbReference type="SAM" id="Phobius"/>
    </source>
</evidence>
<keyword evidence="3" id="KW-1185">Reference proteome</keyword>
<accession>A0ABT3NFD5</accession>
<dbReference type="InterPro" id="IPR012902">
    <property type="entry name" value="N_methyl_site"/>
</dbReference>
<keyword evidence="1" id="KW-0472">Membrane</keyword>
<comment type="caution">
    <text evidence="2">The sequence shown here is derived from an EMBL/GenBank/DDBJ whole genome shotgun (WGS) entry which is preliminary data.</text>
</comment>
<dbReference type="RefSeq" id="WP_265464810.1">
    <property type="nucleotide sequence ID" value="NZ_JAPEQW010000003.1"/>
</dbReference>
<reference evidence="2 3" key="1">
    <citation type="submission" date="2022-11" db="EMBL/GenBank/DDBJ databases">
        <title>Acinetobacter entericus sp. nov., isolated from the gut of the plastic-eating larvae of the Coleoptera insect Zophobas atratus.</title>
        <authorList>
            <person name="Dong X."/>
            <person name="Yang Y."/>
        </authorList>
    </citation>
    <scope>NUCLEOTIDE SEQUENCE [LARGE SCALE GENOMIC DNA]</scope>
    <source>
        <strain evidence="2 3">BIT-DXN8</strain>
    </source>
</reference>
<keyword evidence="1" id="KW-0812">Transmembrane</keyword>